<organism evidence="1 2">
    <name type="scientific">Xenopus laevis</name>
    <name type="common">African clawed frog</name>
    <dbReference type="NCBI Taxonomy" id="8355"/>
    <lineage>
        <taxon>Eukaryota</taxon>
        <taxon>Metazoa</taxon>
        <taxon>Chordata</taxon>
        <taxon>Craniata</taxon>
        <taxon>Vertebrata</taxon>
        <taxon>Euteleostomi</taxon>
        <taxon>Amphibia</taxon>
        <taxon>Batrachia</taxon>
        <taxon>Anura</taxon>
        <taxon>Pipoidea</taxon>
        <taxon>Pipidae</taxon>
        <taxon>Xenopodinae</taxon>
        <taxon>Xenopus</taxon>
        <taxon>Xenopus</taxon>
    </lineage>
</organism>
<accession>A0A974E202</accession>
<evidence type="ECO:0000313" key="2">
    <source>
        <dbReference type="Proteomes" id="UP000694892"/>
    </source>
</evidence>
<dbReference type="EMBL" id="CM004466">
    <property type="protein sequence ID" value="OCU01122.1"/>
    <property type="molecule type" value="Genomic_DNA"/>
</dbReference>
<dbReference type="Proteomes" id="UP000694892">
    <property type="component" value="Chromosome 1L"/>
</dbReference>
<protein>
    <submittedName>
        <fullName evidence="1">Uncharacterized protein</fullName>
    </submittedName>
</protein>
<reference evidence="2" key="1">
    <citation type="journal article" date="2016" name="Nature">
        <title>Genome evolution in the allotetraploid frog Xenopus laevis.</title>
        <authorList>
            <person name="Session A.M."/>
            <person name="Uno Y."/>
            <person name="Kwon T."/>
            <person name="Chapman J.A."/>
            <person name="Toyoda A."/>
            <person name="Takahashi S."/>
            <person name="Fukui A."/>
            <person name="Hikosaka A."/>
            <person name="Suzuki A."/>
            <person name="Kondo M."/>
            <person name="van Heeringen S.J."/>
            <person name="Quigley I."/>
            <person name="Heinz S."/>
            <person name="Ogino H."/>
            <person name="Ochi H."/>
            <person name="Hellsten U."/>
            <person name="Lyons J.B."/>
            <person name="Simakov O."/>
            <person name="Putnam N."/>
            <person name="Stites J."/>
            <person name="Kuroki Y."/>
            <person name="Tanaka T."/>
            <person name="Michiue T."/>
            <person name="Watanabe M."/>
            <person name="Bogdanovic O."/>
            <person name="Lister R."/>
            <person name="Georgiou G."/>
            <person name="Paranjpe S.S."/>
            <person name="van Kruijsbergen I."/>
            <person name="Shu S."/>
            <person name="Carlson J."/>
            <person name="Kinoshita T."/>
            <person name="Ohta Y."/>
            <person name="Mawaribuchi S."/>
            <person name="Jenkins J."/>
            <person name="Grimwood J."/>
            <person name="Schmutz J."/>
            <person name="Mitros T."/>
            <person name="Mozaffari S.V."/>
            <person name="Suzuki Y."/>
            <person name="Haramoto Y."/>
            <person name="Yamamoto T.S."/>
            <person name="Takagi C."/>
            <person name="Heald R."/>
            <person name="Miller K."/>
            <person name="Haudenschild C."/>
            <person name="Kitzman J."/>
            <person name="Nakayama T."/>
            <person name="Izutsu Y."/>
            <person name="Robert J."/>
            <person name="Fortriede J."/>
            <person name="Burns K."/>
            <person name="Lotay V."/>
            <person name="Karimi K."/>
            <person name="Yasuoka Y."/>
            <person name="Dichmann D.S."/>
            <person name="Flajnik M.F."/>
            <person name="Houston D.W."/>
            <person name="Shendure J."/>
            <person name="DuPasquier L."/>
            <person name="Vize P.D."/>
            <person name="Zorn A.M."/>
            <person name="Ito M."/>
            <person name="Marcotte E.M."/>
            <person name="Wallingford J.B."/>
            <person name="Ito Y."/>
            <person name="Asashima M."/>
            <person name="Ueno N."/>
            <person name="Matsuda Y."/>
            <person name="Veenstra G.J."/>
            <person name="Fujiyama A."/>
            <person name="Harland R.M."/>
            <person name="Taira M."/>
            <person name="Rokhsar D.S."/>
        </authorList>
    </citation>
    <scope>NUCLEOTIDE SEQUENCE [LARGE SCALE GENOMIC DNA]</scope>
    <source>
        <strain evidence="2">J</strain>
    </source>
</reference>
<dbReference type="PANTHER" id="PTHR21301:SF12">
    <property type="match status" value="1"/>
</dbReference>
<dbReference type="PANTHER" id="PTHR21301">
    <property type="entry name" value="REVERSE TRANSCRIPTASE"/>
    <property type="match status" value="1"/>
</dbReference>
<gene>
    <name evidence="1" type="ORF">XELAEV_18006908mg</name>
</gene>
<sequence length="108" mass="13058">MGSNVAPTFANIFMHWYETRNIYNLFFLWHGPDEDLITFVDDSKNGTVMFKVHRDPCKINFLDVTVYKDTELQQLHTNFLERNTLLHYSSRHTQHLLNYLPRCYEWSR</sequence>
<evidence type="ECO:0000313" key="1">
    <source>
        <dbReference type="EMBL" id="OCU01122.1"/>
    </source>
</evidence>
<name>A0A974E202_XENLA</name>
<dbReference type="AlphaFoldDB" id="A0A974E202"/>
<proteinExistence type="predicted"/>